<evidence type="ECO:0000313" key="2">
    <source>
        <dbReference type="EMBL" id="KAK3611943.1"/>
    </source>
</evidence>
<comment type="caution">
    <text evidence="2">The sequence shown here is derived from an EMBL/GenBank/DDBJ whole genome shotgun (WGS) entry which is preliminary data.</text>
</comment>
<feature type="signal peptide" evidence="1">
    <location>
        <begin position="1"/>
        <end position="18"/>
    </location>
</feature>
<organism evidence="2 3">
    <name type="scientific">Potamilus streckersoni</name>
    <dbReference type="NCBI Taxonomy" id="2493646"/>
    <lineage>
        <taxon>Eukaryota</taxon>
        <taxon>Metazoa</taxon>
        <taxon>Spiralia</taxon>
        <taxon>Lophotrochozoa</taxon>
        <taxon>Mollusca</taxon>
        <taxon>Bivalvia</taxon>
        <taxon>Autobranchia</taxon>
        <taxon>Heteroconchia</taxon>
        <taxon>Palaeoheterodonta</taxon>
        <taxon>Unionida</taxon>
        <taxon>Unionoidea</taxon>
        <taxon>Unionidae</taxon>
        <taxon>Ambleminae</taxon>
        <taxon>Lampsilini</taxon>
        <taxon>Potamilus</taxon>
    </lineage>
</organism>
<name>A0AAE0TL38_9BIVA</name>
<protein>
    <submittedName>
        <fullName evidence="2">Uncharacterized protein</fullName>
    </submittedName>
</protein>
<gene>
    <name evidence="2" type="ORF">CHS0354_014017</name>
</gene>
<feature type="chain" id="PRO_5041989449" evidence="1">
    <location>
        <begin position="19"/>
        <end position="101"/>
    </location>
</feature>
<dbReference type="AlphaFoldDB" id="A0AAE0TL38"/>
<evidence type="ECO:0000313" key="3">
    <source>
        <dbReference type="Proteomes" id="UP001195483"/>
    </source>
</evidence>
<proteinExistence type="predicted"/>
<keyword evidence="1" id="KW-0732">Signal</keyword>
<dbReference type="Proteomes" id="UP001195483">
    <property type="component" value="Unassembled WGS sequence"/>
</dbReference>
<reference evidence="2" key="3">
    <citation type="submission" date="2023-05" db="EMBL/GenBank/DDBJ databases">
        <authorList>
            <person name="Smith C.H."/>
        </authorList>
    </citation>
    <scope>NUCLEOTIDE SEQUENCE</scope>
    <source>
        <strain evidence="2">CHS0354</strain>
        <tissue evidence="2">Mantle</tissue>
    </source>
</reference>
<dbReference type="EMBL" id="JAEAOA010000858">
    <property type="protein sequence ID" value="KAK3611943.1"/>
    <property type="molecule type" value="Genomic_DNA"/>
</dbReference>
<sequence length="101" mass="11490">MKFCISVFLLLCLHHVLSQDRVKLSSFRLDIPFRNTSFTLVPPKTPRLITPLPIPDPFTFPTPRVRIPSLATGRPWESIRDQIIRTGVRDGPRVHAFGSAK</sequence>
<reference evidence="2" key="1">
    <citation type="journal article" date="2021" name="Genome Biol. Evol.">
        <title>A High-Quality Reference Genome for a Parasitic Bivalve with Doubly Uniparental Inheritance (Bivalvia: Unionida).</title>
        <authorList>
            <person name="Smith C.H."/>
        </authorList>
    </citation>
    <scope>NUCLEOTIDE SEQUENCE</scope>
    <source>
        <strain evidence="2">CHS0354</strain>
    </source>
</reference>
<reference evidence="2" key="2">
    <citation type="journal article" date="2021" name="Genome Biol. Evol.">
        <title>Developing a high-quality reference genome for a parasitic bivalve with doubly uniparental inheritance (Bivalvia: Unionida).</title>
        <authorList>
            <person name="Smith C.H."/>
        </authorList>
    </citation>
    <scope>NUCLEOTIDE SEQUENCE</scope>
    <source>
        <strain evidence="2">CHS0354</strain>
        <tissue evidence="2">Mantle</tissue>
    </source>
</reference>
<keyword evidence="3" id="KW-1185">Reference proteome</keyword>
<evidence type="ECO:0000256" key="1">
    <source>
        <dbReference type="SAM" id="SignalP"/>
    </source>
</evidence>
<accession>A0AAE0TL38</accession>